<reference evidence="2 3" key="1">
    <citation type="submission" date="2016-08" db="EMBL/GenBank/DDBJ databases">
        <title>Analysis of Carbohydrate Active Enzymes in Thermogemmatispora T81 Reveals Carbohydrate Degradation Ability.</title>
        <authorList>
            <person name="Tomazini A."/>
            <person name="Lal S."/>
            <person name="Stott M."/>
            <person name="Henrissat B."/>
            <person name="Polikarpov I."/>
            <person name="Sparling R."/>
            <person name="Levin D.B."/>
        </authorList>
    </citation>
    <scope>NUCLEOTIDE SEQUENCE [LARGE SCALE GENOMIC DNA]</scope>
    <source>
        <strain evidence="2 3">T81</strain>
    </source>
</reference>
<dbReference type="InterPro" id="IPR006531">
    <property type="entry name" value="Gp5/Vgr_OB"/>
</dbReference>
<dbReference type="Pfam" id="PF05954">
    <property type="entry name" value="Phage_GPD"/>
    <property type="match status" value="1"/>
</dbReference>
<dbReference type="NCBIfam" id="NF033848">
    <property type="entry name" value="VgrG_rel"/>
    <property type="match status" value="1"/>
</dbReference>
<comment type="caution">
    <text evidence="2">The sequence shown here is derived from an EMBL/GenBank/DDBJ whole genome shotgun (WGS) entry which is preliminary data.</text>
</comment>
<dbReference type="InterPro" id="IPR037026">
    <property type="entry name" value="Vgr_OB-fold_dom_sf"/>
</dbReference>
<evidence type="ECO:0000313" key="2">
    <source>
        <dbReference type="EMBL" id="RAQ97522.1"/>
    </source>
</evidence>
<sequence>MPQNENLLSLLSIKIGGADVSPDFMSDLLEVTIENSLHLPDVATIVLHDTRLHWIDDNSLLPGKSVQIEAHSGRQTKLLFDGEIVEIEPSFDASNQQLVIRAFDRLHRLGRGSRVRSFVNVSDEDLIKKLAAEAGLEVQIGISGQIHEHIFQNNESNLEFLQRRAAALGCLLFVQGKTLHMEPLKSGGSQLELEWGVNLHEFAPRLTTLGQLSKVTVRGWDPGQRRAVVSQTQNGKGAPQVGQEQSGGDLLQQAFQLTAEALVAAGSVRTQAEAERLAQAVADRAAGRFIEAEGACSGLPALVAGVSVKIKAVGTRFSGTYFVTSTLHSYSARRGYTTRFSVSGYQPATLLNLLSGDQRQALPAATPAGLLSSGLGLVIGIVTDNDDPAGWGRVKVKYPALSEEHASGWARVVVPGGGAQRGIQFLPEINDEVLVGFLEGDIQHPYILGGLWNGQDKPPEPQASSGGRVTKRLLRSRSGHLITLDDSEGGGGITIADSAGNSIKIDTASNGLQISVQGNISLKARGSLSLEAQGQVQVKGQGVTIDGGAGVVTIKGTTINLN</sequence>
<organism evidence="2 3">
    <name type="scientific">Thermogemmatispora tikiterensis</name>
    <dbReference type="NCBI Taxonomy" id="1825093"/>
    <lineage>
        <taxon>Bacteria</taxon>
        <taxon>Bacillati</taxon>
        <taxon>Chloroflexota</taxon>
        <taxon>Ktedonobacteria</taxon>
        <taxon>Thermogemmatisporales</taxon>
        <taxon>Thermogemmatisporaceae</taxon>
        <taxon>Thermogemmatispora</taxon>
    </lineage>
</organism>
<dbReference type="OrthoDB" id="141597at2"/>
<dbReference type="Gene3D" id="3.55.50.10">
    <property type="entry name" value="Baseplate protein-like domains"/>
    <property type="match status" value="1"/>
</dbReference>
<dbReference type="Gene3D" id="2.40.50.230">
    <property type="entry name" value="Gp5 N-terminal domain"/>
    <property type="match status" value="1"/>
</dbReference>
<evidence type="ECO:0000313" key="3">
    <source>
        <dbReference type="Proteomes" id="UP000248706"/>
    </source>
</evidence>
<dbReference type="SUPFAM" id="SSF69349">
    <property type="entry name" value="Phage fibre proteins"/>
    <property type="match status" value="1"/>
</dbReference>
<dbReference type="Pfam" id="PF04717">
    <property type="entry name" value="Phage_base_V"/>
    <property type="match status" value="1"/>
</dbReference>
<dbReference type="EMBL" id="MCIF01000002">
    <property type="protein sequence ID" value="RAQ97522.1"/>
    <property type="molecule type" value="Genomic_DNA"/>
</dbReference>
<dbReference type="InterPro" id="IPR047702">
    <property type="entry name" value="VgrG-rel"/>
</dbReference>
<accession>A0A328VMU9</accession>
<evidence type="ECO:0000259" key="1">
    <source>
        <dbReference type="Pfam" id="PF04717"/>
    </source>
</evidence>
<keyword evidence="3" id="KW-1185">Reference proteome</keyword>
<dbReference type="SUPFAM" id="SSF69279">
    <property type="entry name" value="Phage tail proteins"/>
    <property type="match status" value="1"/>
</dbReference>
<protein>
    <recommendedName>
        <fullName evidence="1">Gp5/Type VI secretion system Vgr protein OB-fold domain-containing protein</fullName>
    </recommendedName>
</protein>
<gene>
    <name evidence="2" type="ORF">A4R35_18440</name>
</gene>
<dbReference type="AlphaFoldDB" id="A0A328VMU9"/>
<dbReference type="SUPFAM" id="SSF69255">
    <property type="entry name" value="gp5 N-terminal domain-like"/>
    <property type="match status" value="1"/>
</dbReference>
<dbReference type="Proteomes" id="UP000248706">
    <property type="component" value="Unassembled WGS sequence"/>
</dbReference>
<dbReference type="RefSeq" id="WP_112431962.1">
    <property type="nucleotide sequence ID" value="NZ_MCIF01000002.1"/>
</dbReference>
<name>A0A328VMU9_9CHLR</name>
<proteinExistence type="predicted"/>
<feature type="domain" description="Gp5/Type VI secretion system Vgr protein OB-fold" evidence="1">
    <location>
        <begin position="379"/>
        <end position="452"/>
    </location>
</feature>